<gene>
    <name evidence="4" type="ORF">FHS90_003952</name>
</gene>
<dbReference type="InterPro" id="IPR008978">
    <property type="entry name" value="HSP20-like_chaperone"/>
</dbReference>
<organism evidence="4 5">
    <name type="scientific">Rufibacter quisquiliarum</name>
    <dbReference type="NCBI Taxonomy" id="1549639"/>
    <lineage>
        <taxon>Bacteria</taxon>
        <taxon>Pseudomonadati</taxon>
        <taxon>Bacteroidota</taxon>
        <taxon>Cytophagia</taxon>
        <taxon>Cytophagales</taxon>
        <taxon>Hymenobacteraceae</taxon>
        <taxon>Rufibacter</taxon>
    </lineage>
</organism>
<comment type="similarity">
    <text evidence="1 2">Belongs to the small heat shock protein (HSP20) family.</text>
</comment>
<name>A0A839GWH0_9BACT</name>
<protein>
    <submittedName>
        <fullName evidence="4">HSP20 family protein</fullName>
    </submittedName>
</protein>
<evidence type="ECO:0000256" key="2">
    <source>
        <dbReference type="RuleBase" id="RU003616"/>
    </source>
</evidence>
<keyword evidence="5" id="KW-1185">Reference proteome</keyword>
<dbReference type="InterPro" id="IPR002068">
    <property type="entry name" value="A-crystallin/Hsp20_dom"/>
</dbReference>
<dbReference type="CDD" id="cd06464">
    <property type="entry name" value="ACD_sHsps-like"/>
    <property type="match status" value="1"/>
</dbReference>
<proteinExistence type="inferred from homology"/>
<sequence>MSLLPKTSHELTPFRSLLTDLVEVDKFFGQSPWFAGPKKTPSANIKEKADSYEIALAVPGMEKKDFRVELSNNVLTVSAARKEEKKEEKENYTRQEFTYDSFSRSFELPTSVNADAIDAQYKEGILSLHLPKKKEAIDPARKEIAVA</sequence>
<comment type="caution">
    <text evidence="4">The sequence shown here is derived from an EMBL/GenBank/DDBJ whole genome shotgun (WGS) entry which is preliminary data.</text>
</comment>
<dbReference type="RefSeq" id="WP_182514177.1">
    <property type="nucleotide sequence ID" value="NZ_JACJIQ010000019.1"/>
</dbReference>
<dbReference type="PANTHER" id="PTHR11527">
    <property type="entry name" value="HEAT-SHOCK PROTEIN 20 FAMILY MEMBER"/>
    <property type="match status" value="1"/>
</dbReference>
<dbReference type="EMBL" id="JACJIQ010000019">
    <property type="protein sequence ID" value="MBA9079217.1"/>
    <property type="molecule type" value="Genomic_DNA"/>
</dbReference>
<evidence type="ECO:0000313" key="4">
    <source>
        <dbReference type="EMBL" id="MBA9079217.1"/>
    </source>
</evidence>
<dbReference type="SUPFAM" id="SSF49764">
    <property type="entry name" value="HSP20-like chaperones"/>
    <property type="match status" value="1"/>
</dbReference>
<evidence type="ECO:0000256" key="1">
    <source>
        <dbReference type="PROSITE-ProRule" id="PRU00285"/>
    </source>
</evidence>
<feature type="domain" description="SHSP" evidence="3">
    <location>
        <begin position="34"/>
        <end position="147"/>
    </location>
</feature>
<dbReference type="InterPro" id="IPR031107">
    <property type="entry name" value="Small_HSP"/>
</dbReference>
<dbReference type="Proteomes" id="UP000563094">
    <property type="component" value="Unassembled WGS sequence"/>
</dbReference>
<evidence type="ECO:0000259" key="3">
    <source>
        <dbReference type="PROSITE" id="PS01031"/>
    </source>
</evidence>
<reference evidence="4 5" key="1">
    <citation type="submission" date="2020-08" db="EMBL/GenBank/DDBJ databases">
        <title>Genomic Encyclopedia of Type Strains, Phase IV (KMG-IV): sequencing the most valuable type-strain genomes for metagenomic binning, comparative biology and taxonomic classification.</title>
        <authorList>
            <person name="Goeker M."/>
        </authorList>
    </citation>
    <scope>NUCLEOTIDE SEQUENCE [LARGE SCALE GENOMIC DNA]</scope>
    <source>
        <strain evidence="4 5">DSM 29854</strain>
    </source>
</reference>
<dbReference type="PROSITE" id="PS01031">
    <property type="entry name" value="SHSP"/>
    <property type="match status" value="1"/>
</dbReference>
<evidence type="ECO:0000313" key="5">
    <source>
        <dbReference type="Proteomes" id="UP000563094"/>
    </source>
</evidence>
<dbReference type="AlphaFoldDB" id="A0A839GWH0"/>
<dbReference type="Pfam" id="PF00011">
    <property type="entry name" value="HSP20"/>
    <property type="match status" value="1"/>
</dbReference>
<accession>A0A839GWH0</accession>
<dbReference type="Gene3D" id="2.60.40.790">
    <property type="match status" value="1"/>
</dbReference>